<evidence type="ECO:0000313" key="1">
    <source>
        <dbReference type="EMBL" id="KKK68961.1"/>
    </source>
</evidence>
<comment type="caution">
    <text evidence="1">The sequence shown here is derived from an EMBL/GenBank/DDBJ whole genome shotgun (WGS) entry which is preliminary data.</text>
</comment>
<name>A0A0F9A9Q6_9ZZZZ</name>
<reference evidence="1" key="1">
    <citation type="journal article" date="2015" name="Nature">
        <title>Complex archaea that bridge the gap between prokaryotes and eukaryotes.</title>
        <authorList>
            <person name="Spang A."/>
            <person name="Saw J.H."/>
            <person name="Jorgensen S.L."/>
            <person name="Zaremba-Niedzwiedzka K."/>
            <person name="Martijn J."/>
            <person name="Lind A.E."/>
            <person name="van Eijk R."/>
            <person name="Schleper C."/>
            <person name="Guy L."/>
            <person name="Ettema T.J."/>
        </authorList>
    </citation>
    <scope>NUCLEOTIDE SEQUENCE</scope>
</reference>
<sequence length="34" mass="3823">MANPSQKAPEINKFLSGITGRDREQTIKNDKCMT</sequence>
<proteinExistence type="predicted"/>
<gene>
    <name evidence="1" type="ORF">LCGC14_2938790</name>
</gene>
<feature type="non-terminal residue" evidence="1">
    <location>
        <position position="34"/>
    </location>
</feature>
<dbReference type="AlphaFoldDB" id="A0A0F9A9Q6"/>
<accession>A0A0F9A9Q6</accession>
<protein>
    <submittedName>
        <fullName evidence="1">Uncharacterized protein</fullName>
    </submittedName>
</protein>
<organism evidence="1">
    <name type="scientific">marine sediment metagenome</name>
    <dbReference type="NCBI Taxonomy" id="412755"/>
    <lineage>
        <taxon>unclassified sequences</taxon>
        <taxon>metagenomes</taxon>
        <taxon>ecological metagenomes</taxon>
    </lineage>
</organism>
<dbReference type="EMBL" id="LAZR01058888">
    <property type="protein sequence ID" value="KKK68961.1"/>
    <property type="molecule type" value="Genomic_DNA"/>
</dbReference>